<dbReference type="Gene3D" id="3.10.450.50">
    <property type="match status" value="1"/>
</dbReference>
<dbReference type="OrthoDB" id="5676998at2"/>
<dbReference type="Pfam" id="PF12893">
    <property type="entry name" value="Lumazine_bd_2"/>
    <property type="match status" value="1"/>
</dbReference>
<name>A0A514BWA7_9GAMM</name>
<sequence>MDESGEKGAIAAVLQDYFDGLHFSDTRRLRRAFHPQAHYFSATDGALLHLDMEQYFPIVDARPSPASRGCERSDRILSVELEGPVTALARVECSIPPKFFTDLLTLVKLDGRWQIVAKVFHYRLRE</sequence>
<dbReference type="Proteomes" id="UP000317199">
    <property type="component" value="Chromosome"/>
</dbReference>
<dbReference type="SUPFAM" id="SSF54427">
    <property type="entry name" value="NTF2-like"/>
    <property type="match status" value="1"/>
</dbReference>
<keyword evidence="2" id="KW-1185">Reference proteome</keyword>
<dbReference type="AlphaFoldDB" id="A0A514BWA7"/>
<dbReference type="InterPro" id="IPR039437">
    <property type="entry name" value="FrzH/put_lumazine-bd"/>
</dbReference>
<proteinExistence type="predicted"/>
<dbReference type="EMBL" id="CP041242">
    <property type="protein sequence ID" value="QDH71650.1"/>
    <property type="molecule type" value="Genomic_DNA"/>
</dbReference>
<dbReference type="InterPro" id="IPR032710">
    <property type="entry name" value="NTF2-like_dom_sf"/>
</dbReference>
<protein>
    <submittedName>
        <fullName evidence="1">Nuclear transport factor 2 family protein</fullName>
    </submittedName>
</protein>
<reference evidence="1 2" key="1">
    <citation type="submission" date="2019-06" db="EMBL/GenBank/DDBJ databases">
        <title>Lysobacter alkalisoli sp. nov. isolated from saline-alkali soil.</title>
        <authorList>
            <person name="Sun J.-Q."/>
            <person name="Xu L."/>
        </authorList>
    </citation>
    <scope>NUCLEOTIDE SEQUENCE [LARGE SCALE GENOMIC DNA]</scope>
    <source>
        <strain evidence="1 2">SJ-36</strain>
    </source>
</reference>
<dbReference type="KEGG" id="lyj:FKV23_01485"/>
<organism evidence="1 2">
    <name type="scientific">Marilutibacter alkalisoli</name>
    <dbReference type="NCBI Taxonomy" id="2591633"/>
    <lineage>
        <taxon>Bacteria</taxon>
        <taxon>Pseudomonadati</taxon>
        <taxon>Pseudomonadota</taxon>
        <taxon>Gammaproteobacteria</taxon>
        <taxon>Lysobacterales</taxon>
        <taxon>Lysobacteraceae</taxon>
        <taxon>Marilutibacter</taxon>
    </lineage>
</organism>
<evidence type="ECO:0000313" key="1">
    <source>
        <dbReference type="EMBL" id="QDH71650.1"/>
    </source>
</evidence>
<gene>
    <name evidence="1" type="ORF">FKV23_01485</name>
</gene>
<accession>A0A514BWA7</accession>
<evidence type="ECO:0000313" key="2">
    <source>
        <dbReference type="Proteomes" id="UP000317199"/>
    </source>
</evidence>